<name>A0A074ZVC6_OPIVI</name>
<sequence>MYVVCQKQGCRIELTAPRSLPGSECAPMTAATGYVRVGIVLSDRAEASLMDWILLDSRLCGVGALAVSQPS</sequence>
<dbReference type="RefSeq" id="XP_009165209.1">
    <property type="nucleotide sequence ID" value="XM_009166945.1"/>
</dbReference>
<dbReference type="KEGG" id="ovi:T265_02647"/>
<dbReference type="GeneID" id="20316835"/>
<evidence type="ECO:0000313" key="1">
    <source>
        <dbReference type="EMBL" id="KER31086.1"/>
    </source>
</evidence>
<dbReference type="OrthoDB" id="18786at2759"/>
<reference evidence="1 2" key="1">
    <citation type="submission" date="2013-11" db="EMBL/GenBank/DDBJ databases">
        <title>Opisthorchis viverrini - life in the bile duct.</title>
        <authorList>
            <person name="Young N.D."/>
            <person name="Nagarajan N."/>
            <person name="Lin S.J."/>
            <person name="Korhonen P.K."/>
            <person name="Jex A.R."/>
            <person name="Hall R.S."/>
            <person name="Safavi-Hemami H."/>
            <person name="Kaewkong W."/>
            <person name="Bertrand D."/>
            <person name="Gao S."/>
            <person name="Seet Q."/>
            <person name="Wongkham S."/>
            <person name="Teh B.T."/>
            <person name="Wongkham C."/>
            <person name="Intapan P.M."/>
            <person name="Maleewong W."/>
            <person name="Yang X."/>
            <person name="Hu M."/>
            <person name="Wang Z."/>
            <person name="Hofmann A."/>
            <person name="Sternberg P.W."/>
            <person name="Tan P."/>
            <person name="Wang J."/>
            <person name="Gasser R.B."/>
        </authorList>
    </citation>
    <scope>NUCLEOTIDE SEQUENCE [LARGE SCALE GENOMIC DNA]</scope>
</reference>
<gene>
    <name evidence="1" type="ORF">T265_02647</name>
</gene>
<organism evidence="1 2">
    <name type="scientific">Opisthorchis viverrini</name>
    <name type="common">Southeast Asian liver fluke</name>
    <dbReference type="NCBI Taxonomy" id="6198"/>
    <lineage>
        <taxon>Eukaryota</taxon>
        <taxon>Metazoa</taxon>
        <taxon>Spiralia</taxon>
        <taxon>Lophotrochozoa</taxon>
        <taxon>Platyhelminthes</taxon>
        <taxon>Trematoda</taxon>
        <taxon>Digenea</taxon>
        <taxon>Opisthorchiida</taxon>
        <taxon>Opisthorchiata</taxon>
        <taxon>Opisthorchiidae</taxon>
        <taxon>Opisthorchis</taxon>
    </lineage>
</organism>
<dbReference type="CTD" id="20316835"/>
<dbReference type="EMBL" id="KL596651">
    <property type="protein sequence ID" value="KER31086.1"/>
    <property type="molecule type" value="Genomic_DNA"/>
</dbReference>
<protein>
    <submittedName>
        <fullName evidence="1">Uncharacterized protein</fullName>
    </submittedName>
</protein>
<accession>A0A074ZVC6</accession>
<keyword evidence="2" id="KW-1185">Reference proteome</keyword>
<proteinExistence type="predicted"/>
<dbReference type="Proteomes" id="UP000054324">
    <property type="component" value="Unassembled WGS sequence"/>
</dbReference>
<evidence type="ECO:0000313" key="2">
    <source>
        <dbReference type="Proteomes" id="UP000054324"/>
    </source>
</evidence>
<dbReference type="AlphaFoldDB" id="A0A074ZVC6"/>